<comment type="caution">
    <text evidence="2">The sequence shown here is derived from an EMBL/GenBank/DDBJ whole genome shotgun (WGS) entry which is preliminary data.</text>
</comment>
<feature type="compositionally biased region" description="Polar residues" evidence="1">
    <location>
        <begin position="223"/>
        <end position="236"/>
    </location>
</feature>
<accession>A0A553R8J0</accession>
<dbReference type="STRING" id="623744.A0A553R8J0"/>
<evidence type="ECO:0000313" key="2">
    <source>
        <dbReference type="EMBL" id="TRY98495.1"/>
    </source>
</evidence>
<protein>
    <submittedName>
        <fullName evidence="2">Uncharacterized protein</fullName>
    </submittedName>
</protein>
<feature type="compositionally biased region" description="Basic and acidic residues" evidence="1">
    <location>
        <begin position="311"/>
        <end position="330"/>
    </location>
</feature>
<keyword evidence="3" id="KW-1185">Reference proteome</keyword>
<feature type="compositionally biased region" description="Polar residues" evidence="1">
    <location>
        <begin position="340"/>
        <end position="360"/>
    </location>
</feature>
<feature type="region of interest" description="Disordered" evidence="1">
    <location>
        <begin position="73"/>
        <end position="115"/>
    </location>
</feature>
<reference evidence="2 3" key="1">
    <citation type="journal article" date="2019" name="Sci. Data">
        <title>Hybrid genome assembly and annotation of Danionella translucida.</title>
        <authorList>
            <person name="Kadobianskyi M."/>
            <person name="Schulze L."/>
            <person name="Schuelke M."/>
            <person name="Judkewitz B."/>
        </authorList>
    </citation>
    <scope>NUCLEOTIDE SEQUENCE [LARGE SCALE GENOMIC DNA]</scope>
    <source>
        <strain evidence="2 3">Bolton</strain>
    </source>
</reference>
<organism evidence="2 3">
    <name type="scientific">Danionella cerebrum</name>
    <dbReference type="NCBI Taxonomy" id="2873325"/>
    <lineage>
        <taxon>Eukaryota</taxon>
        <taxon>Metazoa</taxon>
        <taxon>Chordata</taxon>
        <taxon>Craniata</taxon>
        <taxon>Vertebrata</taxon>
        <taxon>Euteleostomi</taxon>
        <taxon>Actinopterygii</taxon>
        <taxon>Neopterygii</taxon>
        <taxon>Teleostei</taxon>
        <taxon>Ostariophysi</taxon>
        <taxon>Cypriniformes</taxon>
        <taxon>Danionidae</taxon>
        <taxon>Danioninae</taxon>
        <taxon>Danionella</taxon>
    </lineage>
</organism>
<feature type="region of interest" description="Disordered" evidence="1">
    <location>
        <begin position="199"/>
        <end position="270"/>
    </location>
</feature>
<feature type="compositionally biased region" description="Basic and acidic residues" evidence="1">
    <location>
        <begin position="426"/>
        <end position="437"/>
    </location>
</feature>
<feature type="region of interest" description="Disordered" evidence="1">
    <location>
        <begin position="293"/>
        <end position="497"/>
    </location>
</feature>
<evidence type="ECO:0000313" key="3">
    <source>
        <dbReference type="Proteomes" id="UP000316079"/>
    </source>
</evidence>
<sequence length="497" mass="56121">MRQVLSSSSQSRSRLRSYPPYIRREPEEHYWNVFRSTRPPDFTLGLFCQVKTQEVNVSLGEIFQKWVSSGGRDHSEFQPALQKKKQKSTPQKPKAERSKEKKTIGDAADDDSDSSLDLEKWTKRVSTLSDADREQMDFLSGLDSSTQKKRTRNRPSRAKNPVNQAKKGNSHALVKISQNTPTKTLTRDLNSLDVVKISHTKASDAASTPKPSGTFEKEPPRSTEITLSGATDQVTPKTKKKKKNKMLSEAGHVDPLNIKEVNSEKTNFDTDTQQLQKLVKKIQCKESKYVLVKETLGNPHESNTAKSLSINREERPNEVPSEPEKSEKTPKKVKSKKSIWETSETLQESSIMALQKNSLKANEDPPEPEMVETPTTKVNEKRAEGAGELETPLKIPPTQPLKKRKRRREEAAEEATPEPKKKRKSLKDAAEEVHVPVEEPCVPGEMSLKKKKKKKEKQREETSGVTPGEDPAVFAAVEEERLIKKKKKSSRENRGDT</sequence>
<feature type="region of interest" description="Disordered" evidence="1">
    <location>
        <begin position="136"/>
        <end position="181"/>
    </location>
</feature>
<evidence type="ECO:0000256" key="1">
    <source>
        <dbReference type="SAM" id="MobiDB-lite"/>
    </source>
</evidence>
<name>A0A553R8J0_9TELE</name>
<proteinExistence type="predicted"/>
<feature type="compositionally biased region" description="Polar residues" evidence="1">
    <location>
        <begin position="300"/>
        <end position="310"/>
    </location>
</feature>
<feature type="compositionally biased region" description="Basic residues" evidence="1">
    <location>
        <begin position="147"/>
        <end position="157"/>
    </location>
</feature>
<dbReference type="EMBL" id="SRMA01025159">
    <property type="protein sequence ID" value="TRY98495.1"/>
    <property type="molecule type" value="Genomic_DNA"/>
</dbReference>
<feature type="compositionally biased region" description="Basic and acidic residues" evidence="1">
    <location>
        <begin position="93"/>
        <end position="104"/>
    </location>
</feature>
<dbReference type="AlphaFoldDB" id="A0A553R8J0"/>
<gene>
    <name evidence="2" type="ORF">DNTS_014633</name>
</gene>
<dbReference type="Proteomes" id="UP000316079">
    <property type="component" value="Unassembled WGS sequence"/>
</dbReference>